<proteinExistence type="predicted"/>
<evidence type="ECO:0000313" key="1">
    <source>
        <dbReference type="EMBL" id="KAK8533209.1"/>
    </source>
</evidence>
<gene>
    <name evidence="1" type="ORF">V6N12_076487</name>
</gene>
<sequence>MSLTRREKRDDEPPFRWATEYRATIHTTNHLLSNHIPMIINEVQYKSARALYQSQLGLEYRSNLRRTVTQAQNSVLEYMEYQYEGCPY</sequence>
<accession>A0ABR2D9Z1</accession>
<protein>
    <submittedName>
        <fullName evidence="1">Uncharacterized protein</fullName>
    </submittedName>
</protein>
<dbReference type="Proteomes" id="UP001472677">
    <property type="component" value="Unassembled WGS sequence"/>
</dbReference>
<reference evidence="1 2" key="1">
    <citation type="journal article" date="2024" name="G3 (Bethesda)">
        <title>Genome assembly of Hibiscus sabdariffa L. provides insights into metabolisms of medicinal natural products.</title>
        <authorList>
            <person name="Kim T."/>
        </authorList>
    </citation>
    <scope>NUCLEOTIDE SEQUENCE [LARGE SCALE GENOMIC DNA]</scope>
    <source>
        <strain evidence="1">TK-2024</strain>
        <tissue evidence="1">Old leaves</tissue>
    </source>
</reference>
<organism evidence="1 2">
    <name type="scientific">Hibiscus sabdariffa</name>
    <name type="common">roselle</name>
    <dbReference type="NCBI Taxonomy" id="183260"/>
    <lineage>
        <taxon>Eukaryota</taxon>
        <taxon>Viridiplantae</taxon>
        <taxon>Streptophyta</taxon>
        <taxon>Embryophyta</taxon>
        <taxon>Tracheophyta</taxon>
        <taxon>Spermatophyta</taxon>
        <taxon>Magnoliopsida</taxon>
        <taxon>eudicotyledons</taxon>
        <taxon>Gunneridae</taxon>
        <taxon>Pentapetalae</taxon>
        <taxon>rosids</taxon>
        <taxon>malvids</taxon>
        <taxon>Malvales</taxon>
        <taxon>Malvaceae</taxon>
        <taxon>Malvoideae</taxon>
        <taxon>Hibiscus</taxon>
    </lineage>
</organism>
<name>A0ABR2D9Z1_9ROSI</name>
<dbReference type="EMBL" id="JBBPBM010000033">
    <property type="protein sequence ID" value="KAK8533209.1"/>
    <property type="molecule type" value="Genomic_DNA"/>
</dbReference>
<evidence type="ECO:0000313" key="2">
    <source>
        <dbReference type="Proteomes" id="UP001472677"/>
    </source>
</evidence>
<keyword evidence="2" id="KW-1185">Reference proteome</keyword>
<comment type="caution">
    <text evidence="1">The sequence shown here is derived from an EMBL/GenBank/DDBJ whole genome shotgun (WGS) entry which is preliminary data.</text>
</comment>